<dbReference type="Gene3D" id="2.30.29.30">
    <property type="entry name" value="Pleckstrin-homology domain (PH domain)/Phosphotyrosine-binding domain (PTB)"/>
    <property type="match status" value="2"/>
</dbReference>
<protein>
    <recommendedName>
        <fullName evidence="2">PH domain-containing protein</fullName>
    </recommendedName>
</protein>
<dbReference type="SMART" id="SM00233">
    <property type="entry name" value="PH"/>
    <property type="match status" value="2"/>
</dbReference>
<feature type="region of interest" description="Disordered" evidence="1">
    <location>
        <begin position="117"/>
        <end position="136"/>
    </location>
</feature>
<gene>
    <name evidence="3" type="ORF">HK103_007112</name>
</gene>
<dbReference type="Proteomes" id="UP001210925">
    <property type="component" value="Unassembled WGS sequence"/>
</dbReference>
<comment type="caution">
    <text evidence="3">The sequence shown here is derived from an EMBL/GenBank/DDBJ whole genome shotgun (WGS) entry which is preliminary data.</text>
</comment>
<dbReference type="PROSITE" id="PS50003">
    <property type="entry name" value="PH_DOMAIN"/>
    <property type="match status" value="2"/>
</dbReference>
<evidence type="ECO:0000259" key="2">
    <source>
        <dbReference type="PROSITE" id="PS50003"/>
    </source>
</evidence>
<dbReference type="InterPro" id="IPR051707">
    <property type="entry name" value="PI-Interact_SigTrans_Reg"/>
</dbReference>
<feature type="domain" description="PH" evidence="2">
    <location>
        <begin position="1"/>
        <end position="114"/>
    </location>
</feature>
<dbReference type="AlphaFoldDB" id="A0AAD5Y6L3"/>
<evidence type="ECO:0000313" key="4">
    <source>
        <dbReference type="Proteomes" id="UP001210925"/>
    </source>
</evidence>
<feature type="region of interest" description="Disordered" evidence="1">
    <location>
        <begin position="196"/>
        <end position="218"/>
    </location>
</feature>
<accession>A0AAD5Y6L3</accession>
<dbReference type="Pfam" id="PF00169">
    <property type="entry name" value="PH"/>
    <property type="match status" value="2"/>
</dbReference>
<proteinExistence type="predicted"/>
<feature type="compositionally biased region" description="Acidic residues" evidence="1">
    <location>
        <begin position="11"/>
        <end position="29"/>
    </location>
</feature>
<dbReference type="SUPFAM" id="SSF50729">
    <property type="entry name" value="PH domain-like"/>
    <property type="match status" value="2"/>
</dbReference>
<feature type="domain" description="PH" evidence="2">
    <location>
        <begin position="220"/>
        <end position="322"/>
    </location>
</feature>
<feature type="region of interest" description="Disordered" evidence="1">
    <location>
        <begin position="1"/>
        <end position="35"/>
    </location>
</feature>
<keyword evidence="4" id="KW-1185">Reference proteome</keyword>
<dbReference type="InterPro" id="IPR001849">
    <property type="entry name" value="PH_domain"/>
</dbReference>
<dbReference type="PANTHER" id="PTHR14336">
    <property type="entry name" value="TANDEM PH DOMAIN CONTAINING PROTEIN"/>
    <property type="match status" value="1"/>
</dbReference>
<organism evidence="3 4">
    <name type="scientific">Boothiomyces macroporosus</name>
    <dbReference type="NCBI Taxonomy" id="261099"/>
    <lineage>
        <taxon>Eukaryota</taxon>
        <taxon>Fungi</taxon>
        <taxon>Fungi incertae sedis</taxon>
        <taxon>Chytridiomycota</taxon>
        <taxon>Chytridiomycota incertae sedis</taxon>
        <taxon>Chytridiomycetes</taxon>
        <taxon>Rhizophydiales</taxon>
        <taxon>Terramycetaceae</taxon>
        <taxon>Boothiomyces</taxon>
    </lineage>
</organism>
<evidence type="ECO:0000256" key="1">
    <source>
        <dbReference type="SAM" id="MobiDB-lite"/>
    </source>
</evidence>
<name>A0AAD5Y6L3_9FUNG</name>
<sequence length="326" mass="37443">MNKPINYPFSDTEDSDDVLEDDHDSDEKEEVTKLEQFNEQPVLSDYLKKKGERSREYEILNIIPTNKIHSVAPIELKKKQFVFGIVTRERVFYLQAVDQVQMEKWISHIKQFIEQPLSRNPSHHDEGQISRKPSTTTQVSVLTVASSASVSQPSPIAVEEPVGIPIVKKNESHVKFVEKLPPVVEIKVTSPLSKSWGSNPSVDSSDEECPMSPTSPETDTIARQGYLLKLKNIGGVKSWKKRWFVLRKGKLLYYKDQQEYEVRRILPLTTVIDILDIDPILSKHKEDQHCIKLVLAKRSWILCADSVEDQSRWLEALRKAHEECKT</sequence>
<evidence type="ECO:0000313" key="3">
    <source>
        <dbReference type="EMBL" id="KAJ3254558.1"/>
    </source>
</evidence>
<reference evidence="3" key="1">
    <citation type="submission" date="2020-05" db="EMBL/GenBank/DDBJ databases">
        <title>Phylogenomic resolution of chytrid fungi.</title>
        <authorList>
            <person name="Stajich J.E."/>
            <person name="Amses K."/>
            <person name="Simmons R."/>
            <person name="Seto K."/>
            <person name="Myers J."/>
            <person name="Bonds A."/>
            <person name="Quandt C.A."/>
            <person name="Barry K."/>
            <person name="Liu P."/>
            <person name="Grigoriev I."/>
            <person name="Longcore J.E."/>
            <person name="James T.Y."/>
        </authorList>
    </citation>
    <scope>NUCLEOTIDE SEQUENCE</scope>
    <source>
        <strain evidence="3">PLAUS21</strain>
    </source>
</reference>
<dbReference type="InterPro" id="IPR011993">
    <property type="entry name" value="PH-like_dom_sf"/>
</dbReference>
<dbReference type="EMBL" id="JADGKB010000083">
    <property type="protein sequence ID" value="KAJ3254558.1"/>
    <property type="molecule type" value="Genomic_DNA"/>
</dbReference>
<dbReference type="FunFam" id="2.30.29.30:FF:000286">
    <property type="entry name" value="PH-protein kinase domain containing protein"/>
    <property type="match status" value="1"/>
</dbReference>